<dbReference type="SMART" id="SM00530">
    <property type="entry name" value="HTH_XRE"/>
    <property type="match status" value="1"/>
</dbReference>
<organism evidence="2 3">
    <name type="scientific">Clostridium beijerinckii</name>
    <name type="common">Clostridium MP</name>
    <dbReference type="NCBI Taxonomy" id="1520"/>
    <lineage>
        <taxon>Bacteria</taxon>
        <taxon>Bacillati</taxon>
        <taxon>Bacillota</taxon>
        <taxon>Clostridia</taxon>
        <taxon>Eubacteriales</taxon>
        <taxon>Clostridiaceae</taxon>
        <taxon>Clostridium</taxon>
    </lineage>
</organism>
<dbReference type="Proteomes" id="UP000821656">
    <property type="component" value="Unassembled WGS sequence"/>
</dbReference>
<gene>
    <name evidence="2" type="ORF">DFH45_001301</name>
</gene>
<feature type="domain" description="HTH cro/C1-type" evidence="1">
    <location>
        <begin position="51"/>
        <end position="102"/>
    </location>
</feature>
<dbReference type="InterPro" id="IPR001387">
    <property type="entry name" value="Cro/C1-type_HTH"/>
</dbReference>
<dbReference type="PANTHER" id="PTHR35010">
    <property type="entry name" value="BLL4672 PROTEIN-RELATED"/>
    <property type="match status" value="1"/>
</dbReference>
<dbReference type="Gene3D" id="3.30.450.180">
    <property type="match status" value="1"/>
</dbReference>
<dbReference type="Gene3D" id="1.10.260.40">
    <property type="entry name" value="lambda repressor-like DNA-binding domains"/>
    <property type="match status" value="1"/>
</dbReference>
<dbReference type="AlphaFoldDB" id="A0A9Q5GG26"/>
<evidence type="ECO:0000313" key="3">
    <source>
        <dbReference type="Proteomes" id="UP000821656"/>
    </source>
</evidence>
<dbReference type="SUPFAM" id="SSF47413">
    <property type="entry name" value="lambda repressor-like DNA-binding domains"/>
    <property type="match status" value="1"/>
</dbReference>
<sequence>MNYNIYNNKVYMNRDGAVIMISKNKELGLFLKKKRSTLRPEQFGLKFDKKRRVKGLKREEVADLAGVSIDWYVRIEQGQDVNPSIDVLLSLSRVLQLNNEEKRYLFNLSDKKLPVEDFAAVTISNTLQKFLDNQNPSIAYVTDSKLTMIGWNMAALKVYGNYEEMDEKERNSVWRAFNDDYLKELLDNWEGHSKLRVEQLRANYGYYENDNTINAIINELNEKDSLFNKWWNNQGIMGTPEGQKLLHHPLVGDLYLSYISFRSTEIEGASITIQMPIDDETKNKLKQLTSEIAYPI</sequence>
<accession>A0A9Q5GG26</accession>
<dbReference type="Pfam" id="PF17765">
    <property type="entry name" value="MLTR_LBD"/>
    <property type="match status" value="1"/>
</dbReference>
<evidence type="ECO:0000259" key="1">
    <source>
        <dbReference type="PROSITE" id="PS50943"/>
    </source>
</evidence>
<dbReference type="RefSeq" id="WP_236887895.1">
    <property type="nucleotide sequence ID" value="NZ_CP016090.1"/>
</dbReference>
<dbReference type="GO" id="GO:0003677">
    <property type="term" value="F:DNA binding"/>
    <property type="evidence" value="ECO:0007669"/>
    <property type="project" value="InterPro"/>
</dbReference>
<dbReference type="EMBL" id="JABSXK010000001">
    <property type="protein sequence ID" value="NRV08338.1"/>
    <property type="molecule type" value="Genomic_DNA"/>
</dbReference>
<dbReference type="InterPro" id="IPR010982">
    <property type="entry name" value="Lambda_DNA-bd_dom_sf"/>
</dbReference>
<comment type="caution">
    <text evidence="2">The sequence shown here is derived from an EMBL/GenBank/DDBJ whole genome shotgun (WGS) entry which is preliminary data.</text>
</comment>
<dbReference type="InterPro" id="IPR041413">
    <property type="entry name" value="MLTR_LBD"/>
</dbReference>
<name>A0A9Q5GG26_CLOBE</name>
<dbReference type="CDD" id="cd00093">
    <property type="entry name" value="HTH_XRE"/>
    <property type="match status" value="1"/>
</dbReference>
<dbReference type="Pfam" id="PF13560">
    <property type="entry name" value="HTH_31"/>
    <property type="match status" value="1"/>
</dbReference>
<dbReference type="PROSITE" id="PS50943">
    <property type="entry name" value="HTH_CROC1"/>
    <property type="match status" value="1"/>
</dbReference>
<protein>
    <submittedName>
        <fullName evidence="2">Transcriptional regulator with XRE-family HTH domain</fullName>
    </submittedName>
</protein>
<reference evidence="2" key="1">
    <citation type="submission" date="2020-05" db="EMBL/GenBank/DDBJ databases">
        <title>Genomic insights into acetone-butanol-ethanol (ABE) fermentation by sequencing solventogenic clostridia strains.</title>
        <authorList>
            <person name="Brown S."/>
        </authorList>
    </citation>
    <scope>NUCLEOTIDE SEQUENCE</scope>
    <source>
        <strain evidence="2">DJ126</strain>
    </source>
</reference>
<evidence type="ECO:0000313" key="2">
    <source>
        <dbReference type="EMBL" id="NRV08338.1"/>
    </source>
</evidence>
<proteinExistence type="predicted"/>